<dbReference type="PANTHER" id="PTHR32182:SF22">
    <property type="entry name" value="ATP-DEPENDENT ENDONUCLEASE, OLD FAMILY-RELATED"/>
    <property type="match status" value="1"/>
</dbReference>
<dbReference type="KEGG" id="hes:HPSA_01030"/>
<feature type="coiled-coil region" evidence="1">
    <location>
        <begin position="326"/>
        <end position="360"/>
    </location>
</feature>
<evidence type="ECO:0000313" key="2">
    <source>
        <dbReference type="EMBL" id="ADU84230.1"/>
    </source>
</evidence>
<sequence length="1045" mass="122860">MKLYKRVLKLHQFRNLSKNSELLLNSDFEEKPGGLMVLVGENSVGKSNVLEALTIFNDADVKLCNRKDNSKPNESKDAILSLEEETSFNNKTTDFSCVDLKIRFKEINEEVKELSKILISYPFEKHVKALGEQSSNFVSIPIDNDDYSNICVFVSNFINLIASYNSLGSFLDLYKEKLKLSELVTKYVNATNNLLFKEFIKYLSGDSEWIKTFCQCMRKIIKCNNPNKEYNADEFFVMGQHKQNQLAKIYSHFKKLSEGKIKQQNEDILKKLKSLDENFKTTDFNIKFTPKTEIKDIYKEIDEKYPINKKFKQQFRTFQSNIIGIRKKIKNSLKALDKTKNDFEKKKESLIQKIENYCKNQKTLDPNYLDPNYDVLLNNIQQICKKYIVSHAVNDVSKNIKSMMCQFYLKQIELLVNSEIVRHRCGNLFEPIKRSLWESIKTLDNESRASLFPKNIDEIKDKFEANKEKFRQSESVSEIIEYCRECDPYTAFQNLRNKIQFPLSGSLSYQFDGLVPIMKEYKEPKITDNDLKTSLFTFFDYSSPSDFNQSDWFFQNSLFRKTSFYPNEIWNFFGSILKDGQALEIIIFDKNNDLVIYNSEKSFNIPEKYLQKIDQKEIKRSEYIPTEVKGECNNNVWQFEFFEKDTTTLLFKVSFTEILENIAEILEYNMQLKINSSIAKEFNELLAIAEDSSQDNYQLKIRVRHNNKFYNYSKKSTAYEIKLEIYDRRKSDNQNKPLVLSKQSTGFQWAFNFMFGFLYNVGSNFSFNKNIIYVMDEPATNLSVPGRREFRKFLKEYAHKNHVTFVLATHDPFLVDTDHLDEIRIVEKETKGSAINNNFNYPLNNVQRDSDALDKIKRSLGVGQHVFHNPQKHRIIFVEGITDYCYLSAFKLYFNERECKKRLIPFTFLPISGLKNKSNDMKETIQKLCELDNRPIILIDDDRKDDADQQATSERFKETNEKMDNPITILQLSDCKKCDKKFKQIEDLFSEHDKKEYAGSKQMELAMAFKTRLLYGGKDAVEKQTKRNFLKLFKWIAWATNLIKN</sequence>
<evidence type="ECO:0000256" key="1">
    <source>
        <dbReference type="SAM" id="Coils"/>
    </source>
</evidence>
<protein>
    <recommendedName>
        <fullName evidence="4">ATP-binding protein</fullName>
    </recommendedName>
</protein>
<name>E8QUL2_HELPW</name>
<reference evidence="2 3" key="2">
    <citation type="journal article" date="2013" name="Genome Announc.">
        <title>Genome Sequences of Three hpAfrica2 Strains of Helicobacter pylori.</title>
        <authorList>
            <person name="Duncan S.S."/>
            <person name="Bertoli M.T."/>
            <person name="Kersulyte D."/>
            <person name="Valk P.L."/>
            <person name="Tamma S."/>
            <person name="Segal I."/>
            <person name="McClain M.S."/>
            <person name="Cover T.L."/>
            <person name="Berg D.E."/>
        </authorList>
    </citation>
    <scope>NUCLEOTIDE SEQUENCE [LARGE SCALE GENOMIC DNA]</scope>
    <source>
        <strain evidence="2 3">SouthAfrica7</strain>
    </source>
</reference>
<dbReference type="GO" id="GO:0006302">
    <property type="term" value="P:double-strand break repair"/>
    <property type="evidence" value="ECO:0007669"/>
    <property type="project" value="TreeGrafter"/>
</dbReference>
<dbReference type="OrthoDB" id="9784297at2"/>
<dbReference type="HOGENOM" id="CLU_008959_0_0_7"/>
<dbReference type="InterPro" id="IPR027417">
    <property type="entry name" value="P-loop_NTPase"/>
</dbReference>
<dbReference type="AlphaFoldDB" id="E8QUL2"/>
<keyword evidence="1" id="KW-0175">Coiled coil</keyword>
<accession>E8QUL2</accession>
<evidence type="ECO:0008006" key="4">
    <source>
        <dbReference type="Google" id="ProtNLM"/>
    </source>
</evidence>
<dbReference type="Gene3D" id="3.40.50.300">
    <property type="entry name" value="P-loop containing nucleotide triphosphate hydrolases"/>
    <property type="match status" value="2"/>
</dbReference>
<dbReference type="eggNOG" id="COG3593">
    <property type="taxonomic scope" value="Bacteria"/>
</dbReference>
<dbReference type="eggNOG" id="COG1195">
    <property type="taxonomic scope" value="Bacteria"/>
</dbReference>
<proteinExistence type="predicted"/>
<dbReference type="PANTHER" id="PTHR32182">
    <property type="entry name" value="DNA REPLICATION AND REPAIR PROTEIN RECF"/>
    <property type="match status" value="1"/>
</dbReference>
<dbReference type="SUPFAM" id="SSF52540">
    <property type="entry name" value="P-loop containing nucleoside triphosphate hydrolases"/>
    <property type="match status" value="1"/>
</dbReference>
<evidence type="ECO:0000313" key="3">
    <source>
        <dbReference type="Proteomes" id="UP000007467"/>
    </source>
</evidence>
<dbReference type="CDD" id="cd00267">
    <property type="entry name" value="ABC_ATPase"/>
    <property type="match status" value="1"/>
</dbReference>
<dbReference type="PATRIC" id="fig|907239.3.peg.203"/>
<gene>
    <name evidence="2" type="ordered locus">HPSA_01030</name>
</gene>
<reference evidence="3" key="1">
    <citation type="submission" date="2010-11" db="EMBL/GenBank/DDBJ databases">
        <title>Genome sequence of Helicobacter pylori strain SouthAfrica7.</title>
        <authorList>
            <person name="Kersulyte D."/>
            <person name="Segal I."/>
            <person name="Mistry R."/>
            <person name="Berg D.E."/>
        </authorList>
    </citation>
    <scope>NUCLEOTIDE SEQUENCE [LARGE SCALE GENOMIC DNA]</scope>
    <source>
        <strain evidence="3">SouthAfrica7</strain>
    </source>
</reference>
<dbReference type="RefSeq" id="WP_000780951.1">
    <property type="nucleotide sequence ID" value="NC_017361.1"/>
</dbReference>
<organism evidence="2 3">
    <name type="scientific">Helicobacter pylori (strain SouthAfrica7)</name>
    <dbReference type="NCBI Taxonomy" id="907239"/>
    <lineage>
        <taxon>Bacteria</taxon>
        <taxon>Pseudomonadati</taxon>
        <taxon>Campylobacterota</taxon>
        <taxon>Epsilonproteobacteria</taxon>
        <taxon>Campylobacterales</taxon>
        <taxon>Helicobacteraceae</taxon>
        <taxon>Helicobacter</taxon>
    </lineage>
</organism>
<dbReference type="GO" id="GO:0000731">
    <property type="term" value="P:DNA synthesis involved in DNA repair"/>
    <property type="evidence" value="ECO:0007669"/>
    <property type="project" value="TreeGrafter"/>
</dbReference>
<dbReference type="Proteomes" id="UP000007467">
    <property type="component" value="Chromosome"/>
</dbReference>
<dbReference type="EMBL" id="CP002336">
    <property type="protein sequence ID" value="ADU84230.1"/>
    <property type="molecule type" value="Genomic_DNA"/>
</dbReference>